<dbReference type="Gene3D" id="3.90.1170.20">
    <property type="entry name" value="Quinolinate phosphoribosyl transferase, N-terminal domain"/>
    <property type="match status" value="1"/>
</dbReference>
<dbReference type="InterPro" id="IPR004393">
    <property type="entry name" value="NadC"/>
</dbReference>
<sequence>MLSLYAKKVLNESLINDVGYGDITTELVIPENHNSKGEIVIKEDAVICGLNFILDFLKDYHLKCNLRVKEGEFIERDSKVMEIEGNTRKILTLERTILNFLMHLSGIATKTYRVVKKVREINKKVRIACTRKTLPLLSPLEKYAVVVGGGDSHRFRLDDMVMIKDNHIEALGVEECFKRVKKVSFTKKVEIEVDSIHLLEKVLPYRPDIVLLDNFKPKEVEEALEVIGAFEDKVGYRPLVEVSGGIKENNILEYAKYEVDIISMGCLIHSAPAVDISLSIFKRE</sequence>
<dbReference type="RefSeq" id="WP_131007275.1">
    <property type="nucleotide sequence ID" value="NZ_BFAX01000003.1"/>
</dbReference>
<comment type="catalytic activity">
    <reaction evidence="8 9">
        <text>nicotinate beta-D-ribonucleotide + CO2 + diphosphate = quinolinate + 5-phospho-alpha-D-ribose 1-diphosphate + 2 H(+)</text>
        <dbReference type="Rhea" id="RHEA:12733"/>
        <dbReference type="ChEBI" id="CHEBI:15378"/>
        <dbReference type="ChEBI" id="CHEBI:16526"/>
        <dbReference type="ChEBI" id="CHEBI:29959"/>
        <dbReference type="ChEBI" id="CHEBI:33019"/>
        <dbReference type="ChEBI" id="CHEBI:57502"/>
        <dbReference type="ChEBI" id="CHEBI:58017"/>
        <dbReference type="EC" id="2.4.2.19"/>
    </reaction>
</comment>
<dbReference type="InterPro" id="IPR022412">
    <property type="entry name" value="Quinolinate_PRibosylTrfase_N"/>
</dbReference>
<dbReference type="SUPFAM" id="SSF54675">
    <property type="entry name" value="Nicotinate/Quinolinate PRTase N-terminal domain-like"/>
    <property type="match status" value="1"/>
</dbReference>
<dbReference type="InterPro" id="IPR002638">
    <property type="entry name" value="Quinolinate_PRibosylTrfase_C"/>
</dbReference>
<dbReference type="EMBL" id="BFAX01000003">
    <property type="protein sequence ID" value="GBF36504.1"/>
    <property type="molecule type" value="Genomic_DNA"/>
</dbReference>
<comment type="caution">
    <text evidence="12">The sequence shown here is derived from an EMBL/GenBank/DDBJ whole genome shotgun (WGS) entry which is preliminary data.</text>
</comment>
<dbReference type="Proteomes" id="UP000290527">
    <property type="component" value="Unassembled WGS sequence"/>
</dbReference>
<keyword evidence="7 9" id="KW-0808">Transferase</keyword>
<dbReference type="Gene3D" id="3.20.20.70">
    <property type="entry name" value="Aldolase class I"/>
    <property type="match status" value="1"/>
</dbReference>
<dbReference type="GO" id="GO:0005737">
    <property type="term" value="C:cytoplasm"/>
    <property type="evidence" value="ECO:0007669"/>
    <property type="project" value="TreeGrafter"/>
</dbReference>
<dbReference type="PANTHER" id="PTHR32179">
    <property type="entry name" value="NICOTINATE-NUCLEOTIDE PYROPHOSPHORYLASE [CARBOXYLATING]"/>
    <property type="match status" value="1"/>
</dbReference>
<comment type="similarity">
    <text evidence="3 9">Belongs to the NadC/ModD family.</text>
</comment>
<gene>
    <name evidence="12" type="ORF">MHHB_P0734</name>
</gene>
<protein>
    <recommendedName>
        <fullName evidence="9">Nicotinate-nucleotide pyrophosphorylase [carboxylating]</fullName>
        <ecNumber evidence="9">2.4.2.19</ecNumber>
    </recommendedName>
    <alternativeName>
        <fullName evidence="9">Quinolinate phosphoribosyltransferase [decarboxylating]</fullName>
    </alternativeName>
</protein>
<comment type="pathway">
    <text evidence="2 9">Cofactor biosynthesis; NAD(+) biosynthesis; nicotinate D-ribonucleotide from quinolinate: step 1/1.</text>
</comment>
<dbReference type="AlphaFoldDB" id="A0A401HQE4"/>
<reference evidence="12 13" key="1">
    <citation type="journal article" date="2019" name="Int. J. Syst. Evol. Microbiol.">
        <title>Methanofervidicoccus abyssi gen. nov., sp. nov., a hydrogenotrophic methanogen, isolated from a hydrothermal vent chimney in the Mid-Cayman Spreading Center, the Caribbean Sea.</title>
        <authorList>
            <person name="Sakai S."/>
            <person name="Takaki Y."/>
            <person name="Miyazaki M."/>
            <person name="Ogawara M."/>
            <person name="Yanagawa K."/>
            <person name="Miyazaki J."/>
            <person name="Takai K."/>
        </authorList>
    </citation>
    <scope>NUCLEOTIDE SEQUENCE [LARGE SCALE GENOMIC DNA]</scope>
    <source>
        <strain evidence="12 13">HHB</strain>
    </source>
</reference>
<dbReference type="SUPFAM" id="SSF51690">
    <property type="entry name" value="Nicotinate/Quinolinate PRTase C-terminal domain-like"/>
    <property type="match status" value="1"/>
</dbReference>
<evidence type="ECO:0000256" key="1">
    <source>
        <dbReference type="ARBA" id="ARBA00003237"/>
    </source>
</evidence>
<name>A0A401HQE4_9EURY</name>
<evidence type="ECO:0000256" key="6">
    <source>
        <dbReference type="ARBA" id="ARBA00022676"/>
    </source>
</evidence>
<evidence type="ECO:0000256" key="4">
    <source>
        <dbReference type="ARBA" id="ARBA00011218"/>
    </source>
</evidence>
<evidence type="ECO:0000256" key="5">
    <source>
        <dbReference type="ARBA" id="ARBA00022642"/>
    </source>
</evidence>
<comment type="function">
    <text evidence="1 9">Involved in the catabolism of quinolinic acid (QA).</text>
</comment>
<comment type="subunit">
    <text evidence="4 9">Hexamer formed by 3 homodimers.</text>
</comment>
<dbReference type="CDD" id="cd01572">
    <property type="entry name" value="QPRTase"/>
    <property type="match status" value="1"/>
</dbReference>
<evidence type="ECO:0000313" key="13">
    <source>
        <dbReference type="Proteomes" id="UP000290527"/>
    </source>
</evidence>
<feature type="domain" description="Quinolinate phosphoribosyl transferase N-terminal" evidence="11">
    <location>
        <begin position="22"/>
        <end position="105"/>
    </location>
</feature>
<keyword evidence="13" id="KW-1185">Reference proteome</keyword>
<evidence type="ECO:0000259" key="11">
    <source>
        <dbReference type="Pfam" id="PF02749"/>
    </source>
</evidence>
<dbReference type="PIRSF" id="PIRSF006250">
    <property type="entry name" value="NadC_ModD"/>
    <property type="match status" value="1"/>
</dbReference>
<dbReference type="Pfam" id="PF02749">
    <property type="entry name" value="QRPTase_N"/>
    <property type="match status" value="1"/>
</dbReference>
<evidence type="ECO:0000256" key="8">
    <source>
        <dbReference type="ARBA" id="ARBA00047445"/>
    </source>
</evidence>
<accession>A0A401HQE4</accession>
<dbReference type="GO" id="GO:0004514">
    <property type="term" value="F:nicotinate-nucleotide diphosphorylase (carboxylating) activity"/>
    <property type="evidence" value="ECO:0007669"/>
    <property type="project" value="UniProtKB-EC"/>
</dbReference>
<evidence type="ECO:0000256" key="9">
    <source>
        <dbReference type="PIRNR" id="PIRNR006250"/>
    </source>
</evidence>
<dbReference type="EC" id="2.4.2.19" evidence="9"/>
<keyword evidence="6 9" id="KW-0328">Glycosyltransferase</keyword>
<evidence type="ECO:0000256" key="2">
    <source>
        <dbReference type="ARBA" id="ARBA00004893"/>
    </source>
</evidence>
<dbReference type="InterPro" id="IPR013785">
    <property type="entry name" value="Aldolase_TIM"/>
</dbReference>
<evidence type="ECO:0000256" key="3">
    <source>
        <dbReference type="ARBA" id="ARBA00009400"/>
    </source>
</evidence>
<dbReference type="NCBIfam" id="TIGR00078">
    <property type="entry name" value="nadC"/>
    <property type="match status" value="1"/>
</dbReference>
<dbReference type="InterPro" id="IPR037128">
    <property type="entry name" value="Quinolinate_PRibosylTase_N_sf"/>
</dbReference>
<dbReference type="InterPro" id="IPR036068">
    <property type="entry name" value="Nicotinate_pribotase-like_C"/>
</dbReference>
<dbReference type="FunFam" id="3.90.1170.20:FF:000001">
    <property type="entry name" value="Nicotinate-nucleotide diphosphorylase (Carboxylating)"/>
    <property type="match status" value="1"/>
</dbReference>
<dbReference type="UniPathway" id="UPA00253">
    <property type="reaction ID" value="UER00331"/>
</dbReference>
<dbReference type="OrthoDB" id="115072at2157"/>
<evidence type="ECO:0000256" key="7">
    <source>
        <dbReference type="ARBA" id="ARBA00022679"/>
    </source>
</evidence>
<dbReference type="GO" id="GO:0034213">
    <property type="term" value="P:quinolinate catabolic process"/>
    <property type="evidence" value="ECO:0007669"/>
    <property type="project" value="TreeGrafter"/>
</dbReference>
<dbReference type="InterPro" id="IPR027277">
    <property type="entry name" value="NadC/ModD"/>
</dbReference>
<evidence type="ECO:0000313" key="12">
    <source>
        <dbReference type="EMBL" id="GBF36504.1"/>
    </source>
</evidence>
<dbReference type="FunFam" id="3.20.20.70:FF:000030">
    <property type="entry name" value="Nicotinate-nucleotide pyrophosphorylase, carboxylating"/>
    <property type="match status" value="1"/>
</dbReference>
<evidence type="ECO:0000259" key="10">
    <source>
        <dbReference type="Pfam" id="PF01729"/>
    </source>
</evidence>
<dbReference type="GO" id="GO:0009435">
    <property type="term" value="P:NAD+ biosynthetic process"/>
    <property type="evidence" value="ECO:0007669"/>
    <property type="project" value="UniProtKB-UniPathway"/>
</dbReference>
<feature type="domain" description="Quinolinate phosphoribosyl transferase C-terminal" evidence="10">
    <location>
        <begin position="107"/>
        <end position="278"/>
    </location>
</feature>
<keyword evidence="5 9" id="KW-0662">Pyridine nucleotide biosynthesis</keyword>
<dbReference type="PANTHER" id="PTHR32179:SF3">
    <property type="entry name" value="NICOTINATE-NUCLEOTIDE PYROPHOSPHORYLASE [CARBOXYLATING]"/>
    <property type="match status" value="1"/>
</dbReference>
<proteinExistence type="inferred from homology"/>
<organism evidence="12 13">
    <name type="scientific">Methanofervidicoccus abyssi</name>
    <dbReference type="NCBI Taxonomy" id="2082189"/>
    <lineage>
        <taxon>Archaea</taxon>
        <taxon>Methanobacteriati</taxon>
        <taxon>Methanobacteriota</taxon>
        <taxon>Methanomada group</taxon>
        <taxon>Methanococci</taxon>
        <taxon>Methanococcales</taxon>
        <taxon>Methanofervidicoccus</taxon>
    </lineage>
</organism>
<dbReference type="Pfam" id="PF01729">
    <property type="entry name" value="QRPTase_C"/>
    <property type="match status" value="1"/>
</dbReference>